<sequence>MLKLNNDIIILILQELKNDRNLYSCLLVNKFLCELVVPILWRDPWKYLCSRDIKKEQKRRTSLFKIVLLHLPDSSKDLLISNGINIIPNQQRKLFFDYIRYCKYICCFNDFYNQFELTTNSQKEILEQEIIKVFISRCTINCLNSAISNHPIYTFPGANICLSKVKEFQCISTSSSSFFYGLAEICKSIEKISISLLLHKSNPGISHLIKAQKKIKYLSVTVDDNDYNDYEMRQNDENENEKVNGMNTQHERIFWALKKHAHSILYFVLWIDNSFPFSLFQELRNLQTLILINDFRINQKAFEKQLSMALFPNLQALELSYISLSMVTNIIENTSGNLWKIKLENTIEFDNPTKYMQSICKHCSNIEYVSIFVNNQNMDKLKDFLMGCQQLEGIDIHINLARNEKFLCNKFFDILVRSAPTSLYKIKINKGNFTTKSLELFFNNWKNRKSLHLYPLIFWKDLIFDLFERYEVEGIAQGYMDHRFWCTDSHEEIEWR</sequence>
<dbReference type="Proteomes" id="UP000265703">
    <property type="component" value="Unassembled WGS sequence"/>
</dbReference>
<dbReference type="OrthoDB" id="2319452at2759"/>
<name>A0A397THA3_9GLOM</name>
<proteinExistence type="predicted"/>
<protein>
    <recommendedName>
        <fullName evidence="3">F-box domain-containing protein</fullName>
    </recommendedName>
</protein>
<evidence type="ECO:0000313" key="2">
    <source>
        <dbReference type="Proteomes" id="UP000265703"/>
    </source>
</evidence>
<organism evidence="1 2">
    <name type="scientific">Glomus cerebriforme</name>
    <dbReference type="NCBI Taxonomy" id="658196"/>
    <lineage>
        <taxon>Eukaryota</taxon>
        <taxon>Fungi</taxon>
        <taxon>Fungi incertae sedis</taxon>
        <taxon>Mucoromycota</taxon>
        <taxon>Glomeromycotina</taxon>
        <taxon>Glomeromycetes</taxon>
        <taxon>Glomerales</taxon>
        <taxon>Glomeraceae</taxon>
        <taxon>Glomus</taxon>
    </lineage>
</organism>
<dbReference type="Gene3D" id="3.80.10.10">
    <property type="entry name" value="Ribonuclease Inhibitor"/>
    <property type="match status" value="1"/>
</dbReference>
<evidence type="ECO:0000313" key="1">
    <source>
        <dbReference type="EMBL" id="RIA94254.1"/>
    </source>
</evidence>
<dbReference type="SUPFAM" id="SSF52047">
    <property type="entry name" value="RNI-like"/>
    <property type="match status" value="1"/>
</dbReference>
<dbReference type="EMBL" id="QKYT01000086">
    <property type="protein sequence ID" value="RIA94254.1"/>
    <property type="molecule type" value="Genomic_DNA"/>
</dbReference>
<comment type="caution">
    <text evidence="1">The sequence shown here is derived from an EMBL/GenBank/DDBJ whole genome shotgun (WGS) entry which is preliminary data.</text>
</comment>
<dbReference type="InterPro" id="IPR032675">
    <property type="entry name" value="LRR_dom_sf"/>
</dbReference>
<dbReference type="AlphaFoldDB" id="A0A397THA3"/>
<accession>A0A397THA3</accession>
<keyword evidence="2" id="KW-1185">Reference proteome</keyword>
<gene>
    <name evidence="1" type="ORF">C1645_818354</name>
</gene>
<evidence type="ECO:0008006" key="3">
    <source>
        <dbReference type="Google" id="ProtNLM"/>
    </source>
</evidence>
<reference evidence="1 2" key="1">
    <citation type="submission" date="2018-06" db="EMBL/GenBank/DDBJ databases">
        <title>Comparative genomics reveals the genomic features of Rhizophagus irregularis, R. cerebriforme, R. diaphanum and Gigaspora rosea, and their symbiotic lifestyle signature.</title>
        <authorList>
            <person name="Morin E."/>
            <person name="San Clemente H."/>
            <person name="Chen E.C.H."/>
            <person name="De La Providencia I."/>
            <person name="Hainaut M."/>
            <person name="Kuo A."/>
            <person name="Kohler A."/>
            <person name="Murat C."/>
            <person name="Tang N."/>
            <person name="Roy S."/>
            <person name="Loubradou J."/>
            <person name="Henrissat B."/>
            <person name="Grigoriev I.V."/>
            <person name="Corradi N."/>
            <person name="Roux C."/>
            <person name="Martin F.M."/>
        </authorList>
    </citation>
    <scope>NUCLEOTIDE SEQUENCE [LARGE SCALE GENOMIC DNA]</scope>
    <source>
        <strain evidence="1 2">DAOM 227022</strain>
    </source>
</reference>